<evidence type="ECO:0000313" key="3">
    <source>
        <dbReference type="Proteomes" id="UP000717634"/>
    </source>
</evidence>
<sequence length="358" mass="37898">MSASPPLPLVAPGGRLSRGALRFRAAHRSLWSRPSHPLRISAATQCLSGNSPAAGQATPQKVPPAPTDAHRPRRPRLRIGATEPSVHSLSPVGRSLAHYGPSAPTLRPVPRSTHPPTPDSGKLQYHRLRAGPLPVSQPATPTDTHHPGPPPHGRPASPHPPPVTRKPQKHRQRGRTLPVGQPAAPTANLRSGPPHSGPSGRTALRTSACRQPVPPFARPLSTRSQIPAAQAAVAASGVVVPRLNHSRWSGSAFQPTNPKPTGATSDSAEIKPGRGRQLRRLPKRQQRPLAELGALRAGIQRGVPRTPGICSVSLCIASGSAAGKRPLRPHKVPFGRMVRLRAHRGPHGRPPHPLARGI</sequence>
<name>A0ABX1HMC3_9BACT</name>
<feature type="compositionally biased region" description="Polar residues" evidence="1">
    <location>
        <begin position="42"/>
        <end position="59"/>
    </location>
</feature>
<protein>
    <submittedName>
        <fullName evidence="2">Uncharacterized protein</fullName>
    </submittedName>
</protein>
<dbReference type="Proteomes" id="UP000717634">
    <property type="component" value="Unassembled WGS sequence"/>
</dbReference>
<dbReference type="EMBL" id="JAAVTK010000008">
    <property type="protein sequence ID" value="NKI90172.1"/>
    <property type="molecule type" value="Genomic_DNA"/>
</dbReference>
<evidence type="ECO:0000313" key="2">
    <source>
        <dbReference type="EMBL" id="NKI90172.1"/>
    </source>
</evidence>
<proteinExistence type="predicted"/>
<reference evidence="2 3" key="1">
    <citation type="submission" date="2020-03" db="EMBL/GenBank/DDBJ databases">
        <title>Genomic Encyclopedia of Type Strains, Phase IV (KMG-V): Genome sequencing to study the core and pangenomes of soil and plant-associated prokaryotes.</title>
        <authorList>
            <person name="Whitman W."/>
        </authorList>
    </citation>
    <scope>NUCLEOTIDE SEQUENCE [LARGE SCALE GENOMIC DNA]</scope>
    <source>
        <strain evidence="2 3">1B</strain>
    </source>
</reference>
<accession>A0ABX1HMC3</accession>
<gene>
    <name evidence="2" type="ORF">HBN54_002772</name>
</gene>
<feature type="region of interest" description="Disordered" evidence="1">
    <location>
        <begin position="42"/>
        <end position="205"/>
    </location>
</feature>
<keyword evidence="3" id="KW-1185">Reference proteome</keyword>
<feature type="compositionally biased region" description="Pro residues" evidence="1">
    <location>
        <begin position="147"/>
        <end position="164"/>
    </location>
</feature>
<organism evidence="2 3">
    <name type="scientific">Hymenobacter artigasi</name>
    <dbReference type="NCBI Taxonomy" id="2719616"/>
    <lineage>
        <taxon>Bacteria</taxon>
        <taxon>Pseudomonadati</taxon>
        <taxon>Bacteroidota</taxon>
        <taxon>Cytophagia</taxon>
        <taxon>Cytophagales</taxon>
        <taxon>Hymenobacteraceae</taxon>
        <taxon>Hymenobacter</taxon>
    </lineage>
</organism>
<feature type="region of interest" description="Disordered" evidence="1">
    <location>
        <begin position="248"/>
        <end position="271"/>
    </location>
</feature>
<comment type="caution">
    <text evidence="2">The sequence shown here is derived from an EMBL/GenBank/DDBJ whole genome shotgun (WGS) entry which is preliminary data.</text>
</comment>
<evidence type="ECO:0000256" key="1">
    <source>
        <dbReference type="SAM" id="MobiDB-lite"/>
    </source>
</evidence>